<dbReference type="EMBL" id="JYDJ01001634">
    <property type="protein sequence ID" value="KRX31685.1"/>
    <property type="molecule type" value="Genomic_DNA"/>
</dbReference>
<accession>A0A0V0SYP0</accession>
<proteinExistence type="predicted"/>
<organism evidence="1 2">
    <name type="scientific">Trichinella murrelli</name>
    <dbReference type="NCBI Taxonomy" id="144512"/>
    <lineage>
        <taxon>Eukaryota</taxon>
        <taxon>Metazoa</taxon>
        <taxon>Ecdysozoa</taxon>
        <taxon>Nematoda</taxon>
        <taxon>Enoplea</taxon>
        <taxon>Dorylaimia</taxon>
        <taxon>Trichinellida</taxon>
        <taxon>Trichinellidae</taxon>
        <taxon>Trichinella</taxon>
    </lineage>
</organism>
<sequence>MLPLLKFKHIGAVSGEYQFRCFPPYITKKANFWKKAYFRKSQKQQRL</sequence>
<dbReference type="AlphaFoldDB" id="A0A0V0SYP0"/>
<keyword evidence="2" id="KW-1185">Reference proteome</keyword>
<reference evidence="1 2" key="1">
    <citation type="submission" date="2015-01" db="EMBL/GenBank/DDBJ databases">
        <title>Evolution of Trichinella species and genotypes.</title>
        <authorList>
            <person name="Korhonen P.K."/>
            <person name="Edoardo P."/>
            <person name="Giuseppe L.R."/>
            <person name="Gasser R.B."/>
        </authorList>
    </citation>
    <scope>NUCLEOTIDE SEQUENCE [LARGE SCALE GENOMIC DNA]</scope>
    <source>
        <strain evidence="1">ISS417</strain>
    </source>
</reference>
<protein>
    <submittedName>
        <fullName evidence="1">Uncharacterized protein</fullName>
    </submittedName>
</protein>
<name>A0A0V0SYP0_9BILA</name>
<evidence type="ECO:0000313" key="1">
    <source>
        <dbReference type="EMBL" id="KRX31685.1"/>
    </source>
</evidence>
<dbReference type="Proteomes" id="UP000055048">
    <property type="component" value="Unassembled WGS sequence"/>
</dbReference>
<gene>
    <name evidence="1" type="ORF">T05_1267</name>
</gene>
<evidence type="ECO:0000313" key="2">
    <source>
        <dbReference type="Proteomes" id="UP000055048"/>
    </source>
</evidence>
<comment type="caution">
    <text evidence="1">The sequence shown here is derived from an EMBL/GenBank/DDBJ whole genome shotgun (WGS) entry which is preliminary data.</text>
</comment>